<dbReference type="AlphaFoldDB" id="A0A4R3PPT1"/>
<organism evidence="1 2">
    <name type="scientific">Rhizobium sullae</name>
    <name type="common">Rhizobium hedysari</name>
    <dbReference type="NCBI Taxonomy" id="50338"/>
    <lineage>
        <taxon>Bacteria</taxon>
        <taxon>Pseudomonadati</taxon>
        <taxon>Pseudomonadota</taxon>
        <taxon>Alphaproteobacteria</taxon>
        <taxon>Hyphomicrobiales</taxon>
        <taxon>Rhizobiaceae</taxon>
        <taxon>Rhizobium/Agrobacterium group</taxon>
        <taxon>Rhizobium</taxon>
    </lineage>
</organism>
<proteinExistence type="predicted"/>
<evidence type="ECO:0000313" key="1">
    <source>
        <dbReference type="EMBL" id="TCU01697.1"/>
    </source>
</evidence>
<accession>A0A4R3PPT1</accession>
<gene>
    <name evidence="1" type="ORF">EV132_1721</name>
</gene>
<sequence length="108" mass="12049">MTPPPFGEVLVYKTMRLPDNSGHCCCEFMLNRDLRGCFKLTGVSHLGEQFFAEDSGRGSIAKALARRGIEVVADLDQICVCDRQWIDLSRKPFPYPTVGVLDRAFLPG</sequence>
<reference evidence="1 2" key="1">
    <citation type="submission" date="2019-03" db="EMBL/GenBank/DDBJ databases">
        <title>Genomic Encyclopedia of Type Strains, Phase IV (KMG-V): Genome sequencing to study the core and pangenomes of soil and plant-associated prokaryotes.</title>
        <authorList>
            <person name="Whitman W."/>
        </authorList>
    </citation>
    <scope>NUCLEOTIDE SEQUENCE [LARGE SCALE GENOMIC DNA]</scope>
    <source>
        <strain evidence="1 2">Hc14</strain>
    </source>
</reference>
<protein>
    <submittedName>
        <fullName evidence="1">Uncharacterized protein</fullName>
    </submittedName>
</protein>
<dbReference type="Proteomes" id="UP000294576">
    <property type="component" value="Unassembled WGS sequence"/>
</dbReference>
<dbReference type="EMBL" id="SMBH01000072">
    <property type="protein sequence ID" value="TCU01697.1"/>
    <property type="molecule type" value="Genomic_DNA"/>
</dbReference>
<evidence type="ECO:0000313" key="2">
    <source>
        <dbReference type="Proteomes" id="UP000294576"/>
    </source>
</evidence>
<name>A0A4R3PPT1_RHISU</name>
<comment type="caution">
    <text evidence="1">The sequence shown here is derived from an EMBL/GenBank/DDBJ whole genome shotgun (WGS) entry which is preliminary data.</text>
</comment>